<dbReference type="GO" id="GO:0000981">
    <property type="term" value="F:DNA-binding transcription factor activity, RNA polymerase II-specific"/>
    <property type="evidence" value="ECO:0007669"/>
    <property type="project" value="InterPro"/>
</dbReference>
<evidence type="ECO:0000256" key="1">
    <source>
        <dbReference type="ARBA" id="ARBA00023242"/>
    </source>
</evidence>
<dbReference type="PANTHER" id="PTHR38791:SF11">
    <property type="entry name" value="ZN(II)2CYS6 TRANSCRIPTION FACTOR (EUROFUNG)"/>
    <property type="match status" value="1"/>
</dbReference>
<dbReference type="InterPro" id="IPR053175">
    <property type="entry name" value="DHMBA_Reg_Transcription_Factor"/>
</dbReference>
<dbReference type="CDD" id="cd00067">
    <property type="entry name" value="GAL4"/>
    <property type="match status" value="1"/>
</dbReference>
<evidence type="ECO:0000313" key="3">
    <source>
        <dbReference type="Proteomes" id="UP000011761"/>
    </source>
</evidence>
<gene>
    <name evidence="2" type="ORF">BAUCODRAFT_20551</name>
</gene>
<accession>M2NMN7</accession>
<keyword evidence="1" id="KW-0539">Nucleus</keyword>
<evidence type="ECO:0000313" key="2">
    <source>
        <dbReference type="EMBL" id="EMD00451.1"/>
    </source>
</evidence>
<proteinExistence type="predicted"/>
<name>M2NMN7_BAUPA</name>
<dbReference type="KEGG" id="bcom:BAUCODRAFT_20551"/>
<dbReference type="OrthoDB" id="2991872at2759"/>
<reference evidence="2 3" key="1">
    <citation type="journal article" date="2012" name="PLoS Pathog.">
        <title>Diverse lifestyles and strategies of plant pathogenesis encoded in the genomes of eighteen Dothideomycetes fungi.</title>
        <authorList>
            <person name="Ohm R.A."/>
            <person name="Feau N."/>
            <person name="Henrissat B."/>
            <person name="Schoch C.L."/>
            <person name="Horwitz B.A."/>
            <person name="Barry K.W."/>
            <person name="Condon B.J."/>
            <person name="Copeland A.C."/>
            <person name="Dhillon B."/>
            <person name="Glaser F."/>
            <person name="Hesse C.N."/>
            <person name="Kosti I."/>
            <person name="LaButti K."/>
            <person name="Lindquist E.A."/>
            <person name="Lucas S."/>
            <person name="Salamov A.A."/>
            <person name="Bradshaw R.E."/>
            <person name="Ciuffetti L."/>
            <person name="Hamelin R.C."/>
            <person name="Kema G.H.J."/>
            <person name="Lawrence C."/>
            <person name="Scott J.A."/>
            <person name="Spatafora J.W."/>
            <person name="Turgeon B.G."/>
            <person name="de Wit P.J.G.M."/>
            <person name="Zhong S."/>
            <person name="Goodwin S.B."/>
            <person name="Grigoriev I.V."/>
        </authorList>
    </citation>
    <scope>NUCLEOTIDE SEQUENCE [LARGE SCALE GENOMIC DNA]</scope>
    <source>
        <strain evidence="2 3">UAMH 10762</strain>
    </source>
</reference>
<dbReference type="InterPro" id="IPR036864">
    <property type="entry name" value="Zn2-C6_fun-type_DNA-bd_sf"/>
</dbReference>
<dbReference type="OMA" id="ISERVMW"/>
<dbReference type="Gene3D" id="4.10.240.10">
    <property type="entry name" value="Zn(2)-C6 fungal-type DNA-binding domain"/>
    <property type="match status" value="1"/>
</dbReference>
<dbReference type="AlphaFoldDB" id="M2NMN7"/>
<dbReference type="Proteomes" id="UP000011761">
    <property type="component" value="Unassembled WGS sequence"/>
</dbReference>
<dbReference type="RefSeq" id="XP_007671635.1">
    <property type="nucleotide sequence ID" value="XM_007673445.1"/>
</dbReference>
<dbReference type="PANTHER" id="PTHR38791">
    <property type="entry name" value="ZN(II)2CYS6 TRANSCRIPTION FACTOR (EUROFUNG)-RELATED-RELATED"/>
    <property type="match status" value="1"/>
</dbReference>
<dbReference type="GO" id="GO:0008270">
    <property type="term" value="F:zinc ion binding"/>
    <property type="evidence" value="ECO:0007669"/>
    <property type="project" value="InterPro"/>
</dbReference>
<dbReference type="InterPro" id="IPR001138">
    <property type="entry name" value="Zn2Cys6_DnaBD"/>
</dbReference>
<dbReference type="HOGENOM" id="CLU_013866_5_1_1"/>
<evidence type="ECO:0008006" key="4">
    <source>
        <dbReference type="Google" id="ProtNLM"/>
    </source>
</evidence>
<organism evidence="2 3">
    <name type="scientific">Baudoinia panamericana (strain UAMH 10762)</name>
    <name type="common">Angels' share fungus</name>
    <name type="synonym">Baudoinia compniacensis (strain UAMH 10762)</name>
    <dbReference type="NCBI Taxonomy" id="717646"/>
    <lineage>
        <taxon>Eukaryota</taxon>
        <taxon>Fungi</taxon>
        <taxon>Dikarya</taxon>
        <taxon>Ascomycota</taxon>
        <taxon>Pezizomycotina</taxon>
        <taxon>Dothideomycetes</taxon>
        <taxon>Dothideomycetidae</taxon>
        <taxon>Mycosphaerellales</taxon>
        <taxon>Teratosphaeriaceae</taxon>
        <taxon>Baudoinia</taxon>
    </lineage>
</organism>
<sequence>MPTVYRGRLSKACAECRAKATRVHYTPHPSVSASDSVAELTCLQCDTARPSCGQCRRTGRVCTGYQDLETLRVLDQTKDVTRKGYAKAKHALVGRTEDPVVVMLPSDSLAVSAPKVFPQPKYLLRNAATSAFFAEYVSICQGPVKTDFDFVLSVYDKSKPHGMLSNAVAALGTLVVAKRNSDPTIWTAAAVEHACTLKQIRSSLEDAVVAIRDETLATVSLLALHEGLSVGFPYHSPWIAVHLEGAARLLHLRGHSQLRTGSGRRLFLRLTSMVISSSLHCRKALPSVLSQMLSFAQQFCRPDERVAVQLFELGGRLCELLEQHVPPRVEDEALLLEFAELAKLLEAWTDRLTPSYAVETVSSTWPNRFSYRGQHDEYSNHVAAAVWCKYRCMLILAYEETRRLAKHMQSLEVHHVGHHDLRYLRVHATARIKASSEDICRSVQYVVSGSDTMLSKSERERDRTVSMYAATAVLQPLQIAARASPEIRQWISERVMWIRAETSV</sequence>
<dbReference type="GeneID" id="19109679"/>
<dbReference type="eggNOG" id="ENOG502SNKW">
    <property type="taxonomic scope" value="Eukaryota"/>
</dbReference>
<keyword evidence="3" id="KW-1185">Reference proteome</keyword>
<protein>
    <recommendedName>
        <fullName evidence="4">Zn(2)-C6 fungal-type domain-containing protein</fullName>
    </recommendedName>
</protein>
<dbReference type="EMBL" id="KB445550">
    <property type="protein sequence ID" value="EMD00451.1"/>
    <property type="molecule type" value="Genomic_DNA"/>
</dbReference>